<evidence type="ECO:0000256" key="2">
    <source>
        <dbReference type="ARBA" id="ARBA00023015"/>
    </source>
</evidence>
<dbReference type="InterPro" id="IPR036390">
    <property type="entry name" value="WH_DNA-bd_sf"/>
</dbReference>
<evidence type="ECO:0000313" key="6">
    <source>
        <dbReference type="Proteomes" id="UP000711407"/>
    </source>
</evidence>
<dbReference type="SUPFAM" id="SSF46785">
    <property type="entry name" value="Winged helix' DNA-binding domain"/>
    <property type="match status" value="1"/>
</dbReference>
<dbReference type="EMBL" id="DYXT01000029">
    <property type="protein sequence ID" value="HJE39305.1"/>
    <property type="molecule type" value="Genomic_DNA"/>
</dbReference>
<keyword evidence="4" id="KW-0804">Transcription</keyword>
<evidence type="ECO:0000256" key="1">
    <source>
        <dbReference type="ARBA" id="ARBA00011046"/>
    </source>
</evidence>
<protein>
    <submittedName>
        <fullName evidence="5">BlaI/MecI/CopY family transcriptional regulator</fullName>
    </submittedName>
</protein>
<organism evidence="5 6">
    <name type="scientific">Candidatus Amulumruptor caecigallinarius</name>
    <dbReference type="NCBI Taxonomy" id="2109911"/>
    <lineage>
        <taxon>Bacteria</taxon>
        <taxon>Pseudomonadati</taxon>
        <taxon>Bacteroidota</taxon>
        <taxon>Bacteroidia</taxon>
        <taxon>Bacteroidales</taxon>
        <taxon>Muribaculaceae</taxon>
        <taxon>Candidatus Amulumruptor</taxon>
    </lineage>
</organism>
<dbReference type="PIRSF" id="PIRSF019455">
    <property type="entry name" value="CopR_AtkY"/>
    <property type="match status" value="1"/>
</dbReference>
<keyword evidence="2" id="KW-0805">Transcription regulation</keyword>
<reference evidence="5" key="2">
    <citation type="submission" date="2021-09" db="EMBL/GenBank/DDBJ databases">
        <authorList>
            <person name="Gilroy R."/>
        </authorList>
    </citation>
    <scope>NUCLEOTIDE SEQUENCE</scope>
    <source>
        <strain evidence="5">4100</strain>
    </source>
</reference>
<proteinExistence type="inferred from homology"/>
<dbReference type="InterPro" id="IPR036388">
    <property type="entry name" value="WH-like_DNA-bd_sf"/>
</dbReference>
<dbReference type="InterPro" id="IPR005650">
    <property type="entry name" value="BlaI_family"/>
</dbReference>
<gene>
    <name evidence="5" type="ORF">K8V47_06075</name>
</gene>
<comment type="caution">
    <text evidence="5">The sequence shown here is derived from an EMBL/GenBank/DDBJ whole genome shotgun (WGS) entry which is preliminary data.</text>
</comment>
<reference evidence="5" key="1">
    <citation type="journal article" date="2021" name="PeerJ">
        <title>Extensive microbial diversity within the chicken gut microbiome revealed by metagenomics and culture.</title>
        <authorList>
            <person name="Gilroy R."/>
            <person name="Ravi A."/>
            <person name="Getino M."/>
            <person name="Pursley I."/>
            <person name="Horton D.L."/>
            <person name="Alikhan N.F."/>
            <person name="Baker D."/>
            <person name="Gharbi K."/>
            <person name="Hall N."/>
            <person name="Watson M."/>
            <person name="Adriaenssens E.M."/>
            <person name="Foster-Nyarko E."/>
            <person name="Jarju S."/>
            <person name="Secka A."/>
            <person name="Antonio M."/>
            <person name="Oren A."/>
            <person name="Chaudhuri R.R."/>
            <person name="La Ragione R."/>
            <person name="Hildebrand F."/>
            <person name="Pallen M.J."/>
        </authorList>
    </citation>
    <scope>NUCLEOTIDE SEQUENCE</scope>
    <source>
        <strain evidence="5">4100</strain>
    </source>
</reference>
<dbReference type="GO" id="GO:0045892">
    <property type="term" value="P:negative regulation of DNA-templated transcription"/>
    <property type="evidence" value="ECO:0007669"/>
    <property type="project" value="InterPro"/>
</dbReference>
<dbReference type="GO" id="GO:0003677">
    <property type="term" value="F:DNA binding"/>
    <property type="evidence" value="ECO:0007669"/>
    <property type="project" value="UniProtKB-KW"/>
</dbReference>
<sequence>MKAGRKRQVLTEKESYIMQMLWSRGPMFVKEMVELYPDPRPHVNTVSTTVRILEDKGYVAHESTGGSHRYFAVARMEDFRERSLADLVRNYFNNSYKSAVSALVEDEKISIDELREIIDIIERKQNH</sequence>
<name>A0A4Q0U821_9BACT</name>
<accession>A0A4Q0U821</accession>
<dbReference type="Pfam" id="PF03965">
    <property type="entry name" value="Penicillinase_R"/>
    <property type="match status" value="1"/>
</dbReference>
<comment type="similarity">
    <text evidence="1">Belongs to the BlaI transcriptional regulatory family.</text>
</comment>
<dbReference type="Proteomes" id="UP000711407">
    <property type="component" value="Unassembled WGS sequence"/>
</dbReference>
<evidence type="ECO:0000256" key="4">
    <source>
        <dbReference type="ARBA" id="ARBA00023163"/>
    </source>
</evidence>
<dbReference type="AlphaFoldDB" id="A0A4Q0U821"/>
<keyword evidence="3" id="KW-0238">DNA-binding</keyword>
<evidence type="ECO:0000256" key="3">
    <source>
        <dbReference type="ARBA" id="ARBA00023125"/>
    </source>
</evidence>
<dbReference type="Gene3D" id="1.10.10.10">
    <property type="entry name" value="Winged helix-like DNA-binding domain superfamily/Winged helix DNA-binding domain"/>
    <property type="match status" value="1"/>
</dbReference>
<evidence type="ECO:0000313" key="5">
    <source>
        <dbReference type="EMBL" id="HJE39305.1"/>
    </source>
</evidence>
<dbReference type="Gene3D" id="1.10.4040.10">
    <property type="entry name" value="Penicillinase repressor domain"/>
    <property type="match status" value="1"/>
</dbReference>